<dbReference type="SUPFAM" id="SSF53850">
    <property type="entry name" value="Periplasmic binding protein-like II"/>
    <property type="match status" value="1"/>
</dbReference>
<evidence type="ECO:0000313" key="1">
    <source>
        <dbReference type="EMBL" id="QUX21566.1"/>
    </source>
</evidence>
<dbReference type="PANTHER" id="PTHR42941:SF1">
    <property type="entry name" value="SLL1037 PROTEIN"/>
    <property type="match status" value="1"/>
</dbReference>
<dbReference type="RefSeq" id="WP_260697155.1">
    <property type="nucleotide sequence ID" value="NZ_CP074133.1"/>
</dbReference>
<dbReference type="Pfam" id="PF16868">
    <property type="entry name" value="NMT1_3"/>
    <property type="match status" value="1"/>
</dbReference>
<dbReference type="NCBIfam" id="TIGR02122">
    <property type="entry name" value="TRAP_TAXI"/>
    <property type="match status" value="1"/>
</dbReference>
<proteinExistence type="predicted"/>
<gene>
    <name evidence="1" type="ORF">KGD84_24650</name>
</gene>
<organism evidence="1 2">
    <name type="scientific">Nocardiopsis changdeensis</name>
    <dbReference type="NCBI Taxonomy" id="2831969"/>
    <lineage>
        <taxon>Bacteria</taxon>
        <taxon>Bacillati</taxon>
        <taxon>Actinomycetota</taxon>
        <taxon>Actinomycetes</taxon>
        <taxon>Streptosporangiales</taxon>
        <taxon>Nocardiopsidaceae</taxon>
        <taxon>Nocardiopsis</taxon>
    </lineage>
</organism>
<protein>
    <submittedName>
        <fullName evidence="1">TAXI family TRAP transporter solute-binding subunit</fullName>
    </submittedName>
</protein>
<dbReference type="EMBL" id="CP074133">
    <property type="protein sequence ID" value="QUX21566.1"/>
    <property type="molecule type" value="Genomic_DNA"/>
</dbReference>
<keyword evidence="2" id="KW-1185">Reference proteome</keyword>
<dbReference type="Proteomes" id="UP000676079">
    <property type="component" value="Chromosome"/>
</dbReference>
<accession>A0ABX8BHI1</accession>
<name>A0ABX8BHI1_9ACTN</name>
<dbReference type="Gene3D" id="3.40.190.10">
    <property type="entry name" value="Periplasmic binding protein-like II"/>
    <property type="match status" value="2"/>
</dbReference>
<dbReference type="PANTHER" id="PTHR42941">
    <property type="entry name" value="SLL1037 PROTEIN"/>
    <property type="match status" value="1"/>
</dbReference>
<sequence length="369" mass="38932">MNTSPDGAQQSRRSLKWPLAAGAALVAVGLGAGLVYLDPFSPDPAAERAASEEPEAPAYAGDHVLGYAWSEAWYNGDAQGVADDLAELWSEQIPQVAFETDTARDPAHDFAGLLGGVEGVRQDGPYRTDVLMSSNVFHHGVLHGTDAPGGEPVEGVEEVRVLGNVRPSGALHFVVPADSGIRTLDDLAGRTVAIGEGAHPEDLESAAGLVLETAGLADRVAFVDDRDTPLGRGLFEEDVADAYAIMDALPAGEVDTIDSLGYEVRVLDIGAGTAEEVAGEVSFYSPVAVDARTYLGQEEEITLVSTWDTLYAPPGLDGELARLLVETMYAGLAEATHGEWVRVENALVGIDPDTLHPGVRGYYEEQGLL</sequence>
<dbReference type="InterPro" id="IPR011852">
    <property type="entry name" value="TRAP_TAXI"/>
</dbReference>
<reference evidence="1 2" key="1">
    <citation type="submission" date="2021-05" db="EMBL/GenBank/DDBJ databases">
        <title>Direct Submission.</title>
        <authorList>
            <person name="Li K."/>
            <person name="Gao J."/>
        </authorList>
    </citation>
    <scope>NUCLEOTIDE SEQUENCE [LARGE SCALE GENOMIC DNA]</scope>
    <source>
        <strain evidence="1 2">Mg02</strain>
    </source>
</reference>
<evidence type="ECO:0000313" key="2">
    <source>
        <dbReference type="Proteomes" id="UP000676079"/>
    </source>
</evidence>